<dbReference type="EMBL" id="BN001301">
    <property type="protein sequence ID" value="CBF69961.1"/>
    <property type="molecule type" value="Genomic_DNA"/>
</dbReference>
<reference evidence="2" key="1">
    <citation type="journal article" date="2005" name="Nature">
        <title>Sequencing of Aspergillus nidulans and comparative analysis with A. fumigatus and A. oryzae.</title>
        <authorList>
            <person name="Galagan J.E."/>
            <person name="Calvo S.E."/>
            <person name="Cuomo C."/>
            <person name="Ma L.J."/>
            <person name="Wortman J.R."/>
            <person name="Batzoglou S."/>
            <person name="Lee S.I."/>
            <person name="Basturkmen M."/>
            <person name="Spevak C.C."/>
            <person name="Clutterbuck J."/>
            <person name="Kapitonov V."/>
            <person name="Jurka J."/>
            <person name="Scazzocchio C."/>
            <person name="Farman M."/>
            <person name="Butler J."/>
            <person name="Purcell S."/>
            <person name="Harris S."/>
            <person name="Braus G.H."/>
            <person name="Draht O."/>
            <person name="Busch S."/>
            <person name="D'Enfert C."/>
            <person name="Bouchier C."/>
            <person name="Goldman G.H."/>
            <person name="Bell-Pedersen D."/>
            <person name="Griffiths-Jones S."/>
            <person name="Doonan J.H."/>
            <person name="Yu J."/>
            <person name="Vienken K."/>
            <person name="Pain A."/>
            <person name="Freitag M."/>
            <person name="Selker E.U."/>
            <person name="Archer D.B."/>
            <person name="Penalva M.A."/>
            <person name="Oakley B.R."/>
            <person name="Momany M."/>
            <person name="Tanaka T."/>
            <person name="Kumagai T."/>
            <person name="Asai K."/>
            <person name="Machida M."/>
            <person name="Nierman W.C."/>
            <person name="Denning D.W."/>
            <person name="Caddick M."/>
            <person name="Hynes M."/>
            <person name="Paoletti M."/>
            <person name="Fischer R."/>
            <person name="Miller B."/>
            <person name="Dyer P."/>
            <person name="Sachs M.S."/>
            <person name="Osmani S.A."/>
            <person name="Birren B.W."/>
        </authorList>
    </citation>
    <scope>NUCLEOTIDE SEQUENCE [LARGE SCALE GENOMIC DNA]</scope>
    <source>
        <strain evidence="2">FGSC A4 / ATCC 38163 / CBS 112.46 / NRRL 194 / M139</strain>
    </source>
</reference>
<protein>
    <submittedName>
        <fullName evidence="1">Uncharacterized protein</fullName>
    </submittedName>
</protein>
<name>C8V1U6_EMENI</name>
<organism evidence="1 2">
    <name type="scientific">Emericella nidulans (strain FGSC A4 / ATCC 38163 / CBS 112.46 / NRRL 194 / M139)</name>
    <name type="common">Aspergillus nidulans</name>
    <dbReference type="NCBI Taxonomy" id="227321"/>
    <lineage>
        <taxon>Eukaryota</taxon>
        <taxon>Fungi</taxon>
        <taxon>Dikarya</taxon>
        <taxon>Ascomycota</taxon>
        <taxon>Pezizomycotina</taxon>
        <taxon>Eurotiomycetes</taxon>
        <taxon>Eurotiomycetidae</taxon>
        <taxon>Eurotiales</taxon>
        <taxon>Aspergillaceae</taxon>
        <taxon>Aspergillus</taxon>
        <taxon>Aspergillus subgen. Nidulantes</taxon>
    </lineage>
</organism>
<evidence type="ECO:0000313" key="2">
    <source>
        <dbReference type="Proteomes" id="UP000000560"/>
    </source>
</evidence>
<dbReference type="Proteomes" id="UP000000560">
    <property type="component" value="Chromosome I"/>
</dbReference>
<proteinExistence type="predicted"/>
<dbReference type="RefSeq" id="XP_050466974.1">
    <property type="nucleotide sequence ID" value="XM_050611678.1"/>
</dbReference>
<sequence length="37" mass="4137">MVQLFAGQASTPEFIQSGDVRTLDHETRRGTEFARAL</sequence>
<keyword evidence="2" id="KW-1185">Reference proteome</keyword>
<dbReference type="AlphaFoldDB" id="C8V1U6"/>
<evidence type="ECO:0000313" key="1">
    <source>
        <dbReference type="EMBL" id="CBF69961.1"/>
    </source>
</evidence>
<dbReference type="KEGG" id="ani:ANIA_11503"/>
<dbReference type="InParanoid" id="C8V1U6"/>
<dbReference type="GeneID" id="74897079"/>
<gene>
    <name evidence="1" type="ORF">ANIA_11503</name>
</gene>
<reference evidence="2" key="2">
    <citation type="journal article" date="2009" name="Fungal Genet. Biol.">
        <title>The 2008 update of the Aspergillus nidulans genome annotation: a community effort.</title>
        <authorList>
            <person name="Wortman J.R."/>
            <person name="Gilsenan J.M."/>
            <person name="Joardar V."/>
            <person name="Deegan J."/>
            <person name="Clutterbuck J."/>
            <person name="Andersen M.R."/>
            <person name="Archer D."/>
            <person name="Bencina M."/>
            <person name="Braus G."/>
            <person name="Coutinho P."/>
            <person name="von Dohren H."/>
            <person name="Doonan J."/>
            <person name="Driessen A.J."/>
            <person name="Durek P."/>
            <person name="Espeso E."/>
            <person name="Fekete E."/>
            <person name="Flipphi M."/>
            <person name="Estrada C.G."/>
            <person name="Geysens S."/>
            <person name="Goldman G."/>
            <person name="de Groot P.W."/>
            <person name="Hansen K."/>
            <person name="Harris S.D."/>
            <person name="Heinekamp T."/>
            <person name="Helmstaedt K."/>
            <person name="Henrissat B."/>
            <person name="Hofmann G."/>
            <person name="Homan T."/>
            <person name="Horio T."/>
            <person name="Horiuchi H."/>
            <person name="James S."/>
            <person name="Jones M."/>
            <person name="Karaffa L."/>
            <person name="Karanyi Z."/>
            <person name="Kato M."/>
            <person name="Keller N."/>
            <person name="Kelly D.E."/>
            <person name="Kiel J.A."/>
            <person name="Kim J.M."/>
            <person name="van der Klei I.J."/>
            <person name="Klis F.M."/>
            <person name="Kovalchuk A."/>
            <person name="Krasevec N."/>
            <person name="Kubicek C.P."/>
            <person name="Liu B."/>
            <person name="Maccabe A."/>
            <person name="Meyer V."/>
            <person name="Mirabito P."/>
            <person name="Miskei M."/>
            <person name="Mos M."/>
            <person name="Mullins J."/>
            <person name="Nelson D.R."/>
            <person name="Nielsen J."/>
            <person name="Oakley B.R."/>
            <person name="Osmani S.A."/>
            <person name="Pakula T."/>
            <person name="Paszewski A."/>
            <person name="Paulsen I."/>
            <person name="Pilsyk S."/>
            <person name="Pocsi I."/>
            <person name="Punt P.J."/>
            <person name="Ram A.F."/>
            <person name="Ren Q."/>
            <person name="Robellet X."/>
            <person name="Robson G."/>
            <person name="Seiboth B."/>
            <person name="van Solingen P."/>
            <person name="Specht T."/>
            <person name="Sun J."/>
            <person name="Taheri-Talesh N."/>
            <person name="Takeshita N."/>
            <person name="Ussery D."/>
            <person name="vanKuyk P.A."/>
            <person name="Visser H."/>
            <person name="van de Vondervoort P.J."/>
            <person name="de Vries R.P."/>
            <person name="Walton J."/>
            <person name="Xiang X."/>
            <person name="Xiong Y."/>
            <person name="Zeng A.P."/>
            <person name="Brandt B.W."/>
            <person name="Cornell M.J."/>
            <person name="van den Hondel C.A."/>
            <person name="Visser J."/>
            <person name="Oliver S.G."/>
            <person name="Turner G."/>
        </authorList>
    </citation>
    <scope>GENOME REANNOTATION</scope>
    <source>
        <strain evidence="2">FGSC A4 / ATCC 38163 / CBS 112.46 / NRRL 194 / M139</strain>
    </source>
</reference>
<dbReference type="HOGENOM" id="CLU_3351064_0_0_1"/>
<accession>C8V1U6</accession>